<feature type="region of interest" description="Disordered" evidence="9">
    <location>
        <begin position="562"/>
        <end position="643"/>
    </location>
</feature>
<dbReference type="CDD" id="cd00609">
    <property type="entry name" value="AAT_like"/>
    <property type="match status" value="1"/>
</dbReference>
<evidence type="ECO:0000259" key="10">
    <source>
        <dbReference type="Pfam" id="PF00155"/>
    </source>
</evidence>
<feature type="domain" description="Aminotransferase class I/classII large" evidence="10">
    <location>
        <begin position="48"/>
        <end position="415"/>
    </location>
</feature>
<dbReference type="InterPro" id="IPR015422">
    <property type="entry name" value="PyrdxlP-dep_Trfase_small"/>
</dbReference>
<dbReference type="InterPro" id="IPR000796">
    <property type="entry name" value="Asp_trans"/>
</dbReference>
<evidence type="ECO:0000256" key="3">
    <source>
        <dbReference type="ARBA" id="ARBA00011738"/>
    </source>
</evidence>
<comment type="catalytic activity">
    <reaction evidence="7 8">
        <text>L-aspartate + 2-oxoglutarate = oxaloacetate + L-glutamate</text>
        <dbReference type="Rhea" id="RHEA:21824"/>
        <dbReference type="ChEBI" id="CHEBI:16452"/>
        <dbReference type="ChEBI" id="CHEBI:16810"/>
        <dbReference type="ChEBI" id="CHEBI:29985"/>
        <dbReference type="ChEBI" id="CHEBI:29991"/>
        <dbReference type="EC" id="2.6.1.1"/>
    </reaction>
</comment>
<feature type="region of interest" description="Disordered" evidence="9">
    <location>
        <begin position="673"/>
        <end position="696"/>
    </location>
</feature>
<evidence type="ECO:0000313" key="12">
    <source>
        <dbReference type="Proteomes" id="UP000815677"/>
    </source>
</evidence>
<accession>A0ABQ0LC28</accession>
<evidence type="ECO:0000256" key="1">
    <source>
        <dbReference type="ARBA" id="ARBA00001933"/>
    </source>
</evidence>
<dbReference type="Proteomes" id="UP000815677">
    <property type="component" value="Unassembled WGS sequence"/>
</dbReference>
<feature type="compositionally biased region" description="Polar residues" evidence="9">
    <location>
        <begin position="593"/>
        <end position="625"/>
    </location>
</feature>
<evidence type="ECO:0000256" key="2">
    <source>
        <dbReference type="ARBA" id="ARBA00007441"/>
    </source>
</evidence>
<organism evidence="11 12">
    <name type="scientific">Mycena chlorophos</name>
    <name type="common">Agaric fungus</name>
    <name type="synonym">Agaricus chlorophos</name>
    <dbReference type="NCBI Taxonomy" id="658473"/>
    <lineage>
        <taxon>Eukaryota</taxon>
        <taxon>Fungi</taxon>
        <taxon>Dikarya</taxon>
        <taxon>Basidiomycota</taxon>
        <taxon>Agaricomycotina</taxon>
        <taxon>Agaricomycetes</taxon>
        <taxon>Agaricomycetidae</taxon>
        <taxon>Agaricales</taxon>
        <taxon>Marasmiineae</taxon>
        <taxon>Mycenaceae</taxon>
        <taxon>Mycena</taxon>
    </lineage>
</organism>
<keyword evidence="12" id="KW-1185">Reference proteome</keyword>
<comment type="similarity">
    <text evidence="2">Belongs to the class-I pyridoxal-phosphate-dependent aminotransferase family.</text>
</comment>
<keyword evidence="5 8" id="KW-0808">Transferase</keyword>
<dbReference type="PANTHER" id="PTHR11879:SF22">
    <property type="entry name" value="ASPARTATE AMINOTRANSFERASE, MITOCHONDRIAL"/>
    <property type="match status" value="1"/>
</dbReference>
<gene>
    <name evidence="11" type="ORF">MCHLO_06075</name>
</gene>
<reference evidence="11" key="1">
    <citation type="submission" date="2014-09" db="EMBL/GenBank/DDBJ databases">
        <title>Genome sequence of the luminous mushroom Mycena chlorophos for searching fungal bioluminescence genes.</title>
        <authorList>
            <person name="Tanaka Y."/>
            <person name="Kasuga D."/>
            <person name="Oba Y."/>
            <person name="Hase S."/>
            <person name="Sato K."/>
            <person name="Oba Y."/>
            <person name="Sakakibara Y."/>
        </authorList>
    </citation>
    <scope>NUCLEOTIDE SEQUENCE</scope>
</reference>
<feature type="region of interest" description="Disordered" evidence="9">
    <location>
        <begin position="843"/>
        <end position="924"/>
    </location>
</feature>
<dbReference type="GO" id="GO:0008483">
    <property type="term" value="F:transaminase activity"/>
    <property type="evidence" value="ECO:0007669"/>
    <property type="project" value="UniProtKB-KW"/>
</dbReference>
<dbReference type="Gene3D" id="3.90.1150.10">
    <property type="entry name" value="Aspartate Aminotransferase, domain 1"/>
    <property type="match status" value="1"/>
</dbReference>
<dbReference type="NCBIfam" id="NF006719">
    <property type="entry name" value="PRK09257.1"/>
    <property type="match status" value="1"/>
</dbReference>
<comment type="subunit">
    <text evidence="3 8">Homodimer.</text>
</comment>
<evidence type="ECO:0000256" key="4">
    <source>
        <dbReference type="ARBA" id="ARBA00022576"/>
    </source>
</evidence>
<dbReference type="InterPro" id="IPR015424">
    <property type="entry name" value="PyrdxlP-dep_Trfase"/>
</dbReference>
<dbReference type="PRINTS" id="PR00799">
    <property type="entry name" value="TRANSAMINASE"/>
</dbReference>
<dbReference type="EMBL" id="DF844874">
    <property type="protein sequence ID" value="GAT48696.1"/>
    <property type="molecule type" value="Genomic_DNA"/>
</dbReference>
<comment type="cofactor">
    <cofactor evidence="1">
        <name>pyridoxal 5'-phosphate</name>
        <dbReference type="ChEBI" id="CHEBI:597326"/>
    </cofactor>
</comment>
<dbReference type="InterPro" id="IPR015421">
    <property type="entry name" value="PyrdxlP-dep_Trfase_major"/>
</dbReference>
<evidence type="ECO:0000256" key="8">
    <source>
        <dbReference type="RuleBase" id="RU000480"/>
    </source>
</evidence>
<comment type="miscellaneous">
    <text evidence="8">In eukaryotes there are cytoplasmic, mitochondrial and chloroplastic isozymes.</text>
</comment>
<dbReference type="InterPro" id="IPR004839">
    <property type="entry name" value="Aminotransferase_I/II_large"/>
</dbReference>
<evidence type="ECO:0000256" key="7">
    <source>
        <dbReference type="ARBA" id="ARBA00049185"/>
    </source>
</evidence>
<evidence type="ECO:0000256" key="9">
    <source>
        <dbReference type="SAM" id="MobiDB-lite"/>
    </source>
</evidence>
<dbReference type="Pfam" id="PF00155">
    <property type="entry name" value="Aminotran_1_2"/>
    <property type="match status" value="1"/>
</dbReference>
<sequence length="1031" mass="110812">MLTVLGRRSAAAAGHGARSISAWAKVEMGPPDAILGVTEAFKADKDPRKINLGVGAYRDGNGKPYVLDSVKKAEALVEASKPDKEYLPITGLAEFNKNAIKLAYGQDSAPLKQGAIAATQSISGTGALRIGAAFLARHYPHSKVVYLPNPSWGNHTPIFRDSGFEVRKYSYFDPTTIGLNFKALKEDLASAPEHSVVLLHACAHNPTGVDPTQEQWAEISDICKERKLFPFFDMAYQGFASGSTARDAFAVRYFVEQGHQISLCQSFAKNMGLYGERVGEFSLVTSDPEEKARVDSQLKIIIRPLYSNPPVHGARIANTILSTPDLYAEWESEVKGMADRIISMREQLYNILTNDLKTPGEWGHIKSQIGMFSFTGLKKEQTVALAQKAHVYMTADGRISMAGLNSNNLAYFAESVDGAVRATSPPSTPATPDSVLLLPGAWPSSQRGSVAQGSPLHAQNLDLVLDFQQRLVNRMETPSTPIVPADSLDSDITRVRTDTSSLMLADTSAGSFSSEPPKILPRLPSKPTRSSLESEFRTRILRHIKLHRRTSEQLHFRPAALDSPCIAGTPSPPVSPMIFSSPTSSAFPRRRSQTVQQPSPLRRSSSFECGSSPSWDTSYNSDMFNSSSPSPSPSPPARPRSAALRLSVATQTALIDTGEPMITSLSLPASPDIALDSVPPTSPQLSPVEDDGSPWTLSLSSASPALPAVPELSLSEHVVSFPSPTESSPLESPLTPSTIPDIDSDIDLAADSSVVAYASAVVSSAWTPDGPALSTLLPVAMDPPLSAPIQLEERSSARVLGPTRRSVIQKLKRFGQKLKTMLRTSPRDRVTASHEVFPDVIDIRSPAHLPPPPGLGLRRPKSRPLLSPRTPNSNVALNGGSSSGSRVLRRPKSSGTSPAIRNPAKSQSSHKLAAQAHPREIKSKRRLSLPVISNFTSPHPQVNVVTSSRRVRPVSALAFQPRPPALGTFRSETLLRPSTSGSAVGARAAETNMAPIRSGSDRLKKKHRRFSLSALSSFAVGGRGNGNGSAQ</sequence>
<dbReference type="InterPro" id="IPR004838">
    <property type="entry name" value="NHTrfase_class1_PyrdxlP-BS"/>
</dbReference>
<protein>
    <recommendedName>
        <fullName evidence="8">Aspartate aminotransferase</fullName>
        <ecNumber evidence="8">2.6.1.1</ecNumber>
    </recommendedName>
</protein>
<feature type="region of interest" description="Disordered" evidence="9">
    <location>
        <begin position="978"/>
        <end position="1005"/>
    </location>
</feature>
<dbReference type="Gene3D" id="3.40.640.10">
    <property type="entry name" value="Type I PLP-dependent aspartate aminotransferase-like (Major domain)"/>
    <property type="match status" value="1"/>
</dbReference>
<evidence type="ECO:0000256" key="6">
    <source>
        <dbReference type="ARBA" id="ARBA00022898"/>
    </source>
</evidence>
<dbReference type="SUPFAM" id="SSF53383">
    <property type="entry name" value="PLP-dependent transferases"/>
    <property type="match status" value="1"/>
</dbReference>
<keyword evidence="6" id="KW-0663">Pyridoxal phosphate</keyword>
<evidence type="ECO:0000313" key="11">
    <source>
        <dbReference type="EMBL" id="GAT48696.1"/>
    </source>
</evidence>
<proteinExistence type="inferred from homology"/>
<dbReference type="EC" id="2.6.1.1" evidence="8"/>
<name>A0ABQ0LC28_MYCCL</name>
<keyword evidence="4 8" id="KW-0032">Aminotransferase</keyword>
<dbReference type="PANTHER" id="PTHR11879">
    <property type="entry name" value="ASPARTATE AMINOTRANSFERASE"/>
    <property type="match status" value="1"/>
</dbReference>
<dbReference type="PROSITE" id="PS00105">
    <property type="entry name" value="AA_TRANSFER_CLASS_1"/>
    <property type="match status" value="1"/>
</dbReference>
<evidence type="ECO:0000256" key="5">
    <source>
        <dbReference type="ARBA" id="ARBA00022679"/>
    </source>
</evidence>
<feature type="compositionally biased region" description="Polar residues" evidence="9">
    <location>
        <begin position="893"/>
        <end position="910"/>
    </location>
</feature>
<feature type="region of interest" description="Disordered" evidence="9">
    <location>
        <begin position="507"/>
        <end position="531"/>
    </location>
</feature>